<name>A0ACC1CQ68_9NEOP</name>
<dbReference type="Proteomes" id="UP000824533">
    <property type="component" value="Linkage Group LG19"/>
</dbReference>
<comment type="caution">
    <text evidence="1">The sequence shown here is derived from an EMBL/GenBank/DDBJ whole genome shotgun (WGS) entry which is preliminary data.</text>
</comment>
<accession>A0ACC1CQ68</accession>
<proteinExistence type="predicted"/>
<gene>
    <name evidence="1" type="ORF">K1T71_010832</name>
</gene>
<protein>
    <submittedName>
        <fullName evidence="1">Uncharacterized protein</fullName>
    </submittedName>
</protein>
<evidence type="ECO:0000313" key="1">
    <source>
        <dbReference type="EMBL" id="KAJ0173683.1"/>
    </source>
</evidence>
<sequence length="741" mass="85198">MYNLLILIAIIVLKVECHVINQSMDSKLNSEYIKAHNKKIVAIENKNVSDTKSVYRDKIENRLYLDDVIFALNNQNWTKEEENCRKQILMLLQNLQNFTLWAVWDWDTQSSEPQGLLFGNRYQLGNFDQCMNSPWADTHKELRRKYCLADIVLERTIKNSLNITKNHFSPYQSTLEYIEYRPPHTRPLNELTWGMCVPESCGAPTVERLLEVMLARSHLGVAGMSTNIKITEPCQKYNDHKEFDTLFYAFFGLIGLLTVLCLICTYLNYKNKEPGPDTLRCQIVKAFCLKENATDLLKVQKGRLEVLYGIRFLTICLIVLDHQLGIYNAGPISDGYTSDQIVKTMLGHLILHDDLFVDTFFFLSGFLTLTAFVRFKKFPCPVIIIVKRYVRLVVALAVVVFYMCAVFPYTGSGPLWQRAVTQESDHCRKNWWLNILMVNNYINTENICLVISWYIPCDFHFCVLTILLFWLYKHIPRLGFACFTIVGIVSLVLPGILNYVNNLSAVQLFTFEFVVNPRGNKEYHLTYIKSHTRFAAYMVGVYAAFVYTKFSAKEDLTKIYKKWALLGVLSALTLMLVVMITGSAFLWRDYHPIEGAIYAALNRPAWAFGVALFVLCCSFGRVPVVKSLLTWYPWVPLSRLSYGLYLTHSIIITRNVFVTRNPQHNDYFEILNTTAGVIFWGSIAALVLWLLAEAPANKLLAMLLKPRTIECPSNDDKINDKPQISPETILGVNDQNYCSKM</sequence>
<keyword evidence="2" id="KW-1185">Reference proteome</keyword>
<evidence type="ECO:0000313" key="2">
    <source>
        <dbReference type="Proteomes" id="UP000824533"/>
    </source>
</evidence>
<organism evidence="1 2">
    <name type="scientific">Dendrolimus kikuchii</name>
    <dbReference type="NCBI Taxonomy" id="765133"/>
    <lineage>
        <taxon>Eukaryota</taxon>
        <taxon>Metazoa</taxon>
        <taxon>Ecdysozoa</taxon>
        <taxon>Arthropoda</taxon>
        <taxon>Hexapoda</taxon>
        <taxon>Insecta</taxon>
        <taxon>Pterygota</taxon>
        <taxon>Neoptera</taxon>
        <taxon>Endopterygota</taxon>
        <taxon>Lepidoptera</taxon>
        <taxon>Glossata</taxon>
        <taxon>Ditrysia</taxon>
        <taxon>Bombycoidea</taxon>
        <taxon>Lasiocampidae</taxon>
        <taxon>Dendrolimus</taxon>
    </lineage>
</organism>
<dbReference type="EMBL" id="CM034405">
    <property type="protein sequence ID" value="KAJ0173683.1"/>
    <property type="molecule type" value="Genomic_DNA"/>
</dbReference>
<reference evidence="1 2" key="1">
    <citation type="journal article" date="2021" name="Front. Genet.">
        <title>Chromosome-Level Genome Assembly Reveals Significant Gene Expansion in the Toll and IMD Signaling Pathways of Dendrolimus kikuchii.</title>
        <authorList>
            <person name="Zhou J."/>
            <person name="Wu P."/>
            <person name="Xiong Z."/>
            <person name="Liu N."/>
            <person name="Zhao N."/>
            <person name="Ji M."/>
            <person name="Qiu Y."/>
            <person name="Yang B."/>
        </authorList>
    </citation>
    <scope>NUCLEOTIDE SEQUENCE [LARGE SCALE GENOMIC DNA]</scope>
    <source>
        <strain evidence="1">Ann1</strain>
    </source>
</reference>